<protein>
    <submittedName>
        <fullName evidence="2">Uncharacterized protein</fullName>
    </submittedName>
</protein>
<dbReference type="Gene3D" id="1.10.640.10">
    <property type="entry name" value="Haem peroxidase domain superfamily, animal type"/>
    <property type="match status" value="1"/>
</dbReference>
<dbReference type="EMBL" id="CP092875">
    <property type="protein sequence ID" value="UYV75994.1"/>
    <property type="molecule type" value="Genomic_DNA"/>
</dbReference>
<evidence type="ECO:0000313" key="3">
    <source>
        <dbReference type="Proteomes" id="UP001235939"/>
    </source>
</evidence>
<sequence length="247" mass="28094">MCVNLGRILIAVFQNICYKEYLPLLFSPAIMERYNLSVLSAAETTEYDPDLDATISLEFMASSLRFGHSTIQSRMPLGKLGEQLLRDIFFRPFYLYNDTLDDLISGFAKDKAQKMDTHVIQDMTEFCIRTSPYIPYGTDVTSLDINRGRLNGLAPYVDVLRLCTCRNVTSFEDLADIMPRKNLKRLKDTYRDVRDVDSYAGGMSEYPLEGGLLGPTFTCILAEGFHRIKFGDRFYFEHGGQVGSFNS</sequence>
<dbReference type="SUPFAM" id="SSF48113">
    <property type="entry name" value="Heme-dependent peroxidases"/>
    <property type="match status" value="1"/>
</dbReference>
<keyword evidence="3" id="KW-1185">Reference proteome</keyword>
<proteinExistence type="predicted"/>
<evidence type="ECO:0000256" key="1">
    <source>
        <dbReference type="ARBA" id="ARBA00022559"/>
    </source>
</evidence>
<dbReference type="InterPro" id="IPR019791">
    <property type="entry name" value="Haem_peroxidase_animal"/>
</dbReference>
<reference evidence="2 3" key="1">
    <citation type="submission" date="2022-01" db="EMBL/GenBank/DDBJ databases">
        <title>A chromosomal length assembly of Cordylochernes scorpioides.</title>
        <authorList>
            <person name="Zeh D."/>
            <person name="Zeh J."/>
        </authorList>
    </citation>
    <scope>NUCLEOTIDE SEQUENCE [LARGE SCALE GENOMIC DNA]</scope>
    <source>
        <strain evidence="2">IN4F17</strain>
        <tissue evidence="2">Whole Body</tissue>
    </source>
</reference>
<evidence type="ECO:0000313" key="2">
    <source>
        <dbReference type="EMBL" id="UYV75994.1"/>
    </source>
</evidence>
<keyword evidence="1" id="KW-0560">Oxidoreductase</keyword>
<accession>A0ABY6L585</accession>
<dbReference type="Proteomes" id="UP001235939">
    <property type="component" value="Chromosome 13"/>
</dbReference>
<dbReference type="PANTHER" id="PTHR11475:SF143">
    <property type="entry name" value="PUTATIVE-RELATED"/>
    <property type="match status" value="1"/>
</dbReference>
<dbReference type="Pfam" id="PF03098">
    <property type="entry name" value="An_peroxidase"/>
    <property type="match status" value="1"/>
</dbReference>
<name>A0ABY6L585_9ARAC</name>
<dbReference type="PROSITE" id="PS50292">
    <property type="entry name" value="PEROXIDASE_3"/>
    <property type="match status" value="1"/>
</dbReference>
<dbReference type="PANTHER" id="PTHR11475">
    <property type="entry name" value="OXIDASE/PEROXIDASE"/>
    <property type="match status" value="1"/>
</dbReference>
<gene>
    <name evidence="2" type="ORF">LAZ67_13002056</name>
</gene>
<organism evidence="2 3">
    <name type="scientific">Cordylochernes scorpioides</name>
    <dbReference type="NCBI Taxonomy" id="51811"/>
    <lineage>
        <taxon>Eukaryota</taxon>
        <taxon>Metazoa</taxon>
        <taxon>Ecdysozoa</taxon>
        <taxon>Arthropoda</taxon>
        <taxon>Chelicerata</taxon>
        <taxon>Arachnida</taxon>
        <taxon>Pseudoscorpiones</taxon>
        <taxon>Cheliferoidea</taxon>
        <taxon>Chernetidae</taxon>
        <taxon>Cordylochernes</taxon>
    </lineage>
</organism>
<feature type="non-terminal residue" evidence="2">
    <location>
        <position position="1"/>
    </location>
</feature>
<dbReference type="InterPro" id="IPR010255">
    <property type="entry name" value="Haem_peroxidase_sf"/>
</dbReference>
<keyword evidence="1" id="KW-0575">Peroxidase</keyword>
<dbReference type="InterPro" id="IPR037120">
    <property type="entry name" value="Haem_peroxidase_sf_animal"/>
</dbReference>